<organism evidence="6 7">
    <name type="scientific">Callorhinchus milii</name>
    <name type="common">Ghost shark</name>
    <dbReference type="NCBI Taxonomy" id="7868"/>
    <lineage>
        <taxon>Eukaryota</taxon>
        <taxon>Metazoa</taxon>
        <taxon>Chordata</taxon>
        <taxon>Craniata</taxon>
        <taxon>Vertebrata</taxon>
        <taxon>Chondrichthyes</taxon>
        <taxon>Holocephali</taxon>
        <taxon>Chimaeriformes</taxon>
        <taxon>Callorhinchidae</taxon>
        <taxon>Callorhinchus</taxon>
    </lineage>
</organism>
<keyword evidence="3" id="KW-0963">Cytoplasm</keyword>
<reference evidence="6" key="5">
    <citation type="submission" date="2025-09" db="UniProtKB">
        <authorList>
            <consortium name="Ensembl"/>
        </authorList>
    </citation>
    <scope>IDENTIFICATION</scope>
</reference>
<evidence type="ECO:0008006" key="8">
    <source>
        <dbReference type="Google" id="ProtNLM"/>
    </source>
</evidence>
<gene>
    <name evidence="6" type="primary">mlf1</name>
</gene>
<reference evidence="6" key="4">
    <citation type="submission" date="2025-08" db="UniProtKB">
        <authorList>
            <consortium name="Ensembl"/>
        </authorList>
    </citation>
    <scope>IDENTIFICATION</scope>
</reference>
<feature type="compositionally biased region" description="Polar residues" evidence="5">
    <location>
        <begin position="263"/>
        <end position="296"/>
    </location>
</feature>
<dbReference type="InterPro" id="IPR019376">
    <property type="entry name" value="Myeloid_leukemia_factor"/>
</dbReference>
<dbReference type="GeneTree" id="ENSGT00390000005023"/>
<dbReference type="FunCoup" id="A0A4W3JMF6">
    <property type="interactions" value="12"/>
</dbReference>
<proteinExistence type="inferred from homology"/>
<name>A0A4W3JMF6_CALMI</name>
<dbReference type="OrthoDB" id="8707547at2759"/>
<feature type="region of interest" description="Disordered" evidence="5">
    <location>
        <begin position="241"/>
        <end position="309"/>
    </location>
</feature>
<reference evidence="7" key="3">
    <citation type="journal article" date="2014" name="Nature">
        <title>Elephant shark genome provides unique insights into gnathostome evolution.</title>
        <authorList>
            <consortium name="International Elephant Shark Genome Sequencing Consortium"/>
            <person name="Venkatesh B."/>
            <person name="Lee A.P."/>
            <person name="Ravi V."/>
            <person name="Maurya A.K."/>
            <person name="Lian M.M."/>
            <person name="Swann J.B."/>
            <person name="Ohta Y."/>
            <person name="Flajnik M.F."/>
            <person name="Sutoh Y."/>
            <person name="Kasahara M."/>
            <person name="Hoon S."/>
            <person name="Gangu V."/>
            <person name="Roy S.W."/>
            <person name="Irimia M."/>
            <person name="Korzh V."/>
            <person name="Kondrychyn I."/>
            <person name="Lim Z.W."/>
            <person name="Tay B.H."/>
            <person name="Tohari S."/>
            <person name="Kong K.W."/>
            <person name="Ho S."/>
            <person name="Lorente-Galdos B."/>
            <person name="Quilez J."/>
            <person name="Marques-Bonet T."/>
            <person name="Raney B.J."/>
            <person name="Ingham P.W."/>
            <person name="Tay A."/>
            <person name="Hillier L.W."/>
            <person name="Minx P."/>
            <person name="Boehm T."/>
            <person name="Wilson R.K."/>
            <person name="Brenner S."/>
            <person name="Warren W.C."/>
        </authorList>
    </citation>
    <scope>NUCLEOTIDE SEQUENCE [LARGE SCALE GENOMIC DNA]</scope>
</reference>
<dbReference type="Proteomes" id="UP000314986">
    <property type="component" value="Unassembled WGS sequence"/>
</dbReference>
<keyword evidence="7" id="KW-1185">Reference proteome</keyword>
<evidence type="ECO:0000313" key="6">
    <source>
        <dbReference type="Ensembl" id="ENSCMIP00000043842.1"/>
    </source>
</evidence>
<reference evidence="7" key="1">
    <citation type="journal article" date="2006" name="Science">
        <title>Ancient noncoding elements conserved in the human genome.</title>
        <authorList>
            <person name="Venkatesh B."/>
            <person name="Kirkness E.F."/>
            <person name="Loh Y.H."/>
            <person name="Halpern A.L."/>
            <person name="Lee A.P."/>
            <person name="Johnson J."/>
            <person name="Dandona N."/>
            <person name="Viswanathan L.D."/>
            <person name="Tay A."/>
            <person name="Venter J.C."/>
            <person name="Strausberg R.L."/>
            <person name="Brenner S."/>
        </authorList>
    </citation>
    <scope>NUCLEOTIDE SEQUENCE [LARGE SCALE GENOMIC DNA]</scope>
</reference>
<dbReference type="GeneID" id="103175393"/>
<dbReference type="AlphaFoldDB" id="A0A4W3JMF6"/>
<accession>A0A4W3JMF6</accession>
<comment type="similarity">
    <text evidence="2">Belongs to the MLF family.</text>
</comment>
<dbReference type="InParanoid" id="A0A4W3JMF6"/>
<dbReference type="KEGG" id="cmk:103175393"/>
<protein>
    <recommendedName>
        <fullName evidence="8">Myeloid leukemia factor 1</fullName>
    </recommendedName>
</protein>
<dbReference type="PANTHER" id="PTHR13105">
    <property type="entry name" value="MYELOID LEUKEMIA FACTOR"/>
    <property type="match status" value="1"/>
</dbReference>
<dbReference type="CTD" id="4291"/>
<sequence length="309" mass="34922">MATPMTVILPQHIISKNSTNSGRDPFRAHQEHMNKMMRTFSDGFQLDQCFGKNRQVEQSCSNNQMPFSDDRREISRSLVPFDCFGSMAAEPMDPFKHMENMLSHVRSRMFDRRGIFHDLPSNSNGHSFSSSSVKTYTKLGDKPAKLFEASSQTRQAPGGIREIRKAVKDSDTGEEKITIGHHIHDRGHVIERSKNEKSGVSEVNQEFVNVDENEADAFDQEWESGVANWRSSGLFAQPSRTRVNKGLEPGAKREKSLPRRSLQGLNNNTRGNMSEMVQGSACELQNRNTCGKPQRSQCERERGNTRPSC</sequence>
<dbReference type="STRING" id="7868.ENSCMIP00000043842"/>
<dbReference type="Pfam" id="PF10248">
    <property type="entry name" value="Mlf1IP"/>
    <property type="match status" value="1"/>
</dbReference>
<evidence type="ECO:0000256" key="5">
    <source>
        <dbReference type="SAM" id="MobiDB-lite"/>
    </source>
</evidence>
<evidence type="ECO:0000256" key="1">
    <source>
        <dbReference type="ARBA" id="ARBA00004496"/>
    </source>
</evidence>
<evidence type="ECO:0000313" key="7">
    <source>
        <dbReference type="Proteomes" id="UP000314986"/>
    </source>
</evidence>
<evidence type="ECO:0000256" key="2">
    <source>
        <dbReference type="ARBA" id="ARBA00008332"/>
    </source>
</evidence>
<reference evidence="7" key="2">
    <citation type="journal article" date="2007" name="PLoS Biol.">
        <title>Survey sequencing and comparative analysis of the elephant shark (Callorhinchus milii) genome.</title>
        <authorList>
            <person name="Venkatesh B."/>
            <person name="Kirkness E.F."/>
            <person name="Loh Y.H."/>
            <person name="Halpern A.L."/>
            <person name="Lee A.P."/>
            <person name="Johnson J."/>
            <person name="Dandona N."/>
            <person name="Viswanathan L.D."/>
            <person name="Tay A."/>
            <person name="Venter J.C."/>
            <person name="Strausberg R.L."/>
            <person name="Brenner S."/>
        </authorList>
    </citation>
    <scope>NUCLEOTIDE SEQUENCE [LARGE SCALE GENOMIC DNA]</scope>
</reference>
<feature type="compositionally biased region" description="Basic and acidic residues" evidence="5">
    <location>
        <begin position="297"/>
        <end position="309"/>
    </location>
</feature>
<comment type="subcellular location">
    <subcellularLocation>
        <location evidence="1">Cytoplasm</location>
    </subcellularLocation>
</comment>
<evidence type="ECO:0000256" key="4">
    <source>
        <dbReference type="ARBA" id="ARBA00022553"/>
    </source>
</evidence>
<dbReference type="Ensembl" id="ENSCMIT00000044467.1">
    <property type="protein sequence ID" value="ENSCMIP00000043842.1"/>
    <property type="gene ID" value="ENSCMIG00000018157.1"/>
</dbReference>
<evidence type="ECO:0000256" key="3">
    <source>
        <dbReference type="ARBA" id="ARBA00022490"/>
    </source>
</evidence>
<keyword evidence="4" id="KW-0597">Phosphoprotein</keyword>
<dbReference type="GO" id="GO:0005737">
    <property type="term" value="C:cytoplasm"/>
    <property type="evidence" value="ECO:0007669"/>
    <property type="project" value="UniProtKB-SubCell"/>
</dbReference>